<evidence type="ECO:0000313" key="2">
    <source>
        <dbReference type="Proteomes" id="UP000646053"/>
    </source>
</evidence>
<accession>A0A8J7Z7B4</accession>
<dbReference type="Pfam" id="PF03596">
    <property type="entry name" value="Cad"/>
    <property type="match status" value="1"/>
</dbReference>
<name>A0A8J7Z7B4_9CYAN</name>
<reference evidence="1" key="1">
    <citation type="submission" date="2019-12" db="EMBL/GenBank/DDBJ databases">
        <title>High-Quality draft genome sequences of three cyanobacteria isolated from the limestone walls of the Old Cathedral of Coimbra.</title>
        <authorList>
            <person name="Tiago I."/>
            <person name="Soares F."/>
            <person name="Portugal A."/>
        </authorList>
    </citation>
    <scope>NUCLEOTIDE SEQUENCE</scope>
    <source>
        <strain evidence="1">A</strain>
    </source>
</reference>
<dbReference type="AlphaFoldDB" id="A0A8J7Z7B4"/>
<sequence>MPWFTSTILIRALPAIADAAIAFIATNIDDLIVTMLFFAQVNQQFKKHHIYMGQYYGNSFFTIERRPKLTPVVSFCAPPFINL</sequence>
<keyword evidence="2" id="KW-1185">Reference proteome</keyword>
<evidence type="ECO:0000313" key="1">
    <source>
        <dbReference type="EMBL" id="NDJ19241.1"/>
    </source>
</evidence>
<protein>
    <submittedName>
        <fullName evidence="1">Uncharacterized protein</fullName>
    </submittedName>
</protein>
<dbReference type="EMBL" id="WVIE01000027">
    <property type="protein sequence ID" value="NDJ19241.1"/>
    <property type="molecule type" value="Genomic_DNA"/>
</dbReference>
<comment type="caution">
    <text evidence="1">The sequence shown here is derived from an EMBL/GenBank/DDBJ whole genome shotgun (WGS) entry which is preliminary data.</text>
</comment>
<organism evidence="1 2">
    <name type="scientific">Myxacorys almedinensis A</name>
    <dbReference type="NCBI Taxonomy" id="2690445"/>
    <lineage>
        <taxon>Bacteria</taxon>
        <taxon>Bacillati</taxon>
        <taxon>Cyanobacteriota</taxon>
        <taxon>Cyanophyceae</taxon>
        <taxon>Leptolyngbyales</taxon>
        <taxon>Leptolyngbyaceae</taxon>
        <taxon>Myxacorys</taxon>
        <taxon>Myxacorys almedinensis</taxon>
    </lineage>
</organism>
<dbReference type="InterPro" id="IPR004676">
    <property type="entry name" value="Cd-R_transporter"/>
</dbReference>
<gene>
    <name evidence="1" type="ORF">GS601_18425</name>
</gene>
<proteinExistence type="predicted"/>
<dbReference type="Proteomes" id="UP000646053">
    <property type="component" value="Unassembled WGS sequence"/>
</dbReference>